<dbReference type="KEGG" id="talb:FTW19_14735"/>
<evidence type="ECO:0000256" key="3">
    <source>
        <dbReference type="SAM" id="MobiDB-lite"/>
    </source>
</evidence>
<evidence type="ECO:0000313" key="6">
    <source>
        <dbReference type="Proteomes" id="UP000321820"/>
    </source>
</evidence>
<feature type="chain" id="PRO_5022966939" evidence="4">
    <location>
        <begin position="24"/>
        <end position="324"/>
    </location>
</feature>
<feature type="signal peptide" evidence="4">
    <location>
        <begin position="1"/>
        <end position="23"/>
    </location>
</feature>
<sequence length="324" mass="34675">MKLTRLAPVALLTCSLFVPPAFAVNKDMVQLQTQVQALQDAVARLQQANDERMGVLRDLVQQTADSVNRMSVTVDGLHKQVTASAEAQSGKSDQINSQVQALNDALDELKARLGRMEKSLTDVQNQQQSINAKLDNGVPSGGNTAAPAGTNPAPDMTPYTPPAPVVPSRKGKPAPGTPMTQTQPTDTPAAQPVADAAPPVADLYQTAYGDYVAAKYALASAEFSRVIQYYPDNALAGNANFYLGEIDYRAGKFPTAIKFYDKVLEQYPGNNKTALSHLHKGYALIATRQEAAGARELRALIARYPGTPEANQAKAKLNGLKASR</sequence>
<dbReference type="InterPro" id="IPR019734">
    <property type="entry name" value="TPR_rpt"/>
</dbReference>
<evidence type="ECO:0000256" key="4">
    <source>
        <dbReference type="SAM" id="SignalP"/>
    </source>
</evidence>
<dbReference type="Gene3D" id="1.25.40.10">
    <property type="entry name" value="Tetratricopeptide repeat domain"/>
    <property type="match status" value="1"/>
</dbReference>
<keyword evidence="1" id="KW-0802">TPR repeat</keyword>
<dbReference type="PROSITE" id="PS50005">
    <property type="entry name" value="TPR"/>
    <property type="match status" value="1"/>
</dbReference>
<reference evidence="5 6" key="1">
    <citation type="submission" date="2019-08" db="EMBL/GenBank/DDBJ databases">
        <title>Complete genome sequence of Terriglobus albidus strain ORNL.</title>
        <authorList>
            <person name="Podar M."/>
        </authorList>
    </citation>
    <scope>NUCLEOTIDE SEQUENCE [LARGE SCALE GENOMIC DNA]</scope>
    <source>
        <strain evidence="5 6">ORNL</strain>
    </source>
</reference>
<feature type="compositionally biased region" description="Low complexity" evidence="3">
    <location>
        <begin position="173"/>
        <end position="193"/>
    </location>
</feature>
<accession>A0A5B9EBJ1</accession>
<keyword evidence="4" id="KW-0732">Signal</keyword>
<keyword evidence="6" id="KW-1185">Reference proteome</keyword>
<gene>
    <name evidence="5" type="ORF">FTW19_14735</name>
</gene>
<dbReference type="EMBL" id="CP042806">
    <property type="protein sequence ID" value="QEE29139.1"/>
    <property type="molecule type" value="Genomic_DNA"/>
</dbReference>
<dbReference type="Proteomes" id="UP000321820">
    <property type="component" value="Chromosome"/>
</dbReference>
<dbReference type="SUPFAM" id="SSF90257">
    <property type="entry name" value="Myosin rod fragments"/>
    <property type="match status" value="1"/>
</dbReference>
<protein>
    <submittedName>
        <fullName evidence="5">Tetratricopeptide repeat protein</fullName>
    </submittedName>
</protein>
<feature type="coiled-coil region" evidence="2">
    <location>
        <begin position="92"/>
        <end position="126"/>
    </location>
</feature>
<feature type="repeat" description="TPR" evidence="1">
    <location>
        <begin position="237"/>
        <end position="270"/>
    </location>
</feature>
<keyword evidence="2" id="KW-0175">Coiled coil</keyword>
<name>A0A5B9EBJ1_9BACT</name>
<evidence type="ECO:0000256" key="1">
    <source>
        <dbReference type="PROSITE-ProRule" id="PRU00339"/>
    </source>
</evidence>
<feature type="region of interest" description="Disordered" evidence="3">
    <location>
        <begin position="131"/>
        <end position="193"/>
    </location>
</feature>
<dbReference type="Pfam" id="PF13174">
    <property type="entry name" value="TPR_6"/>
    <property type="match status" value="1"/>
</dbReference>
<dbReference type="RefSeq" id="WP_147648337.1">
    <property type="nucleotide sequence ID" value="NZ_CP042806.1"/>
</dbReference>
<evidence type="ECO:0000313" key="5">
    <source>
        <dbReference type="EMBL" id="QEE29139.1"/>
    </source>
</evidence>
<dbReference type="AlphaFoldDB" id="A0A5B9EBJ1"/>
<dbReference type="SUPFAM" id="SSF48452">
    <property type="entry name" value="TPR-like"/>
    <property type="match status" value="1"/>
</dbReference>
<dbReference type="OrthoDB" id="9768142at2"/>
<feature type="compositionally biased region" description="Low complexity" evidence="3">
    <location>
        <begin position="141"/>
        <end position="154"/>
    </location>
</feature>
<evidence type="ECO:0000256" key="2">
    <source>
        <dbReference type="SAM" id="Coils"/>
    </source>
</evidence>
<organism evidence="5 6">
    <name type="scientific">Terriglobus albidus</name>
    <dbReference type="NCBI Taxonomy" id="1592106"/>
    <lineage>
        <taxon>Bacteria</taxon>
        <taxon>Pseudomonadati</taxon>
        <taxon>Acidobacteriota</taxon>
        <taxon>Terriglobia</taxon>
        <taxon>Terriglobales</taxon>
        <taxon>Acidobacteriaceae</taxon>
        <taxon>Terriglobus</taxon>
    </lineage>
</organism>
<proteinExistence type="predicted"/>
<dbReference type="InterPro" id="IPR011990">
    <property type="entry name" value="TPR-like_helical_dom_sf"/>
</dbReference>